<proteinExistence type="inferred from homology"/>
<evidence type="ECO:0000256" key="7">
    <source>
        <dbReference type="ARBA" id="ARBA00023315"/>
    </source>
</evidence>
<accession>A0A433DCC3</accession>
<dbReference type="InterPro" id="IPR037113">
    <property type="entry name" value="Hat1_N_sf"/>
</dbReference>
<comment type="subunit">
    <text evidence="9">Component of the HAT-B complex composed of at least HAT1 and HAT2. The HAT-B complex binds to histone H4 tail.</text>
</comment>
<evidence type="ECO:0000256" key="1">
    <source>
        <dbReference type="ARBA" id="ARBA00004123"/>
    </source>
</evidence>
<keyword evidence="9" id="KW-0963">Cytoplasm</keyword>
<dbReference type="GO" id="GO:0042393">
    <property type="term" value="F:histone binding"/>
    <property type="evidence" value="ECO:0007669"/>
    <property type="project" value="InterPro"/>
</dbReference>
<feature type="region of interest" description="Interaction with histone H4 N-terminus" evidence="11">
    <location>
        <begin position="234"/>
        <end position="236"/>
    </location>
</feature>
<feature type="site" description="Interaction with histone H4 N-terminus" evidence="12">
    <location>
        <position position="207"/>
    </location>
</feature>
<evidence type="ECO:0000256" key="11">
    <source>
        <dbReference type="PIRSR" id="PIRSR038084-2"/>
    </source>
</evidence>
<dbReference type="GO" id="GO:0005634">
    <property type="term" value="C:nucleus"/>
    <property type="evidence" value="ECO:0007669"/>
    <property type="project" value="UniProtKB-SubCell"/>
</dbReference>
<dbReference type="SUPFAM" id="SSF55729">
    <property type="entry name" value="Acyl-CoA N-acyltransferases (Nat)"/>
    <property type="match status" value="1"/>
</dbReference>
<dbReference type="EMBL" id="RBNI01003297">
    <property type="protein sequence ID" value="RUP48492.1"/>
    <property type="molecule type" value="Genomic_DNA"/>
</dbReference>
<reference evidence="15 16" key="1">
    <citation type="journal article" date="2018" name="New Phytol.">
        <title>Phylogenomics of Endogonaceae and evolution of mycorrhizas within Mucoromycota.</title>
        <authorList>
            <person name="Chang Y."/>
            <person name="Desiro A."/>
            <person name="Na H."/>
            <person name="Sandor L."/>
            <person name="Lipzen A."/>
            <person name="Clum A."/>
            <person name="Barry K."/>
            <person name="Grigoriev I.V."/>
            <person name="Martin F.M."/>
            <person name="Stajich J.E."/>
            <person name="Smith M.E."/>
            <person name="Bonito G."/>
            <person name="Spatafora J.W."/>
        </authorList>
    </citation>
    <scope>NUCLEOTIDE SEQUENCE [LARGE SCALE GENOMIC DNA]</scope>
    <source>
        <strain evidence="15 16">GMNB39</strain>
    </source>
</reference>
<comment type="subcellular location">
    <subcellularLocation>
        <location evidence="9">Cytoplasm</location>
    </subcellularLocation>
    <subcellularLocation>
        <location evidence="1 9">Nucleus</location>
    </subcellularLocation>
</comment>
<feature type="region of interest" description="Interaction with histone H4 N-terminus" evidence="11">
    <location>
        <begin position="60"/>
        <end position="62"/>
    </location>
</feature>
<dbReference type="InterPro" id="IPR019467">
    <property type="entry name" value="Hat1_N"/>
</dbReference>
<dbReference type="Pfam" id="PF21184">
    <property type="entry name" value="HAT1_C_fung"/>
    <property type="match status" value="1"/>
</dbReference>
<evidence type="ECO:0000259" key="14">
    <source>
        <dbReference type="Pfam" id="PF10394"/>
    </source>
</evidence>
<organism evidence="15 16">
    <name type="scientific">Jimgerdemannia flammicorona</name>
    <dbReference type="NCBI Taxonomy" id="994334"/>
    <lineage>
        <taxon>Eukaryota</taxon>
        <taxon>Fungi</taxon>
        <taxon>Fungi incertae sedis</taxon>
        <taxon>Mucoromycota</taxon>
        <taxon>Mucoromycotina</taxon>
        <taxon>Endogonomycetes</taxon>
        <taxon>Endogonales</taxon>
        <taxon>Endogonaceae</taxon>
        <taxon>Jimgerdemannia</taxon>
    </lineage>
</organism>
<dbReference type="GO" id="GO:0031509">
    <property type="term" value="P:subtelomeric heterochromatin formation"/>
    <property type="evidence" value="ECO:0007669"/>
    <property type="project" value="InterPro"/>
</dbReference>
<evidence type="ECO:0000256" key="4">
    <source>
        <dbReference type="ARBA" id="ARBA00021268"/>
    </source>
</evidence>
<feature type="binding site" evidence="11">
    <location>
        <position position="267"/>
    </location>
    <ligand>
        <name>acetyl-CoA</name>
        <dbReference type="ChEBI" id="CHEBI:57288"/>
    </ligand>
</feature>
<evidence type="ECO:0000256" key="13">
    <source>
        <dbReference type="SAM" id="Coils"/>
    </source>
</evidence>
<dbReference type="Gene3D" id="3.40.630.30">
    <property type="match status" value="1"/>
</dbReference>
<keyword evidence="13" id="KW-0175">Coiled coil</keyword>
<dbReference type="OrthoDB" id="10253098at2759"/>
<dbReference type="PANTHER" id="PTHR12046">
    <property type="entry name" value="HISTONE ACETYLTRANSFERASE TYPE B CATALYTIC SUBUNIT"/>
    <property type="match status" value="1"/>
</dbReference>
<keyword evidence="7 9" id="KW-0012">Acyltransferase</keyword>
<comment type="catalytic activity">
    <reaction evidence="8 9">
        <text>L-lysyl-[protein] + acetyl-CoA = N(6)-acetyl-L-lysyl-[protein] + CoA + H(+)</text>
        <dbReference type="Rhea" id="RHEA:45948"/>
        <dbReference type="Rhea" id="RHEA-COMP:9752"/>
        <dbReference type="Rhea" id="RHEA-COMP:10731"/>
        <dbReference type="ChEBI" id="CHEBI:15378"/>
        <dbReference type="ChEBI" id="CHEBI:29969"/>
        <dbReference type="ChEBI" id="CHEBI:57287"/>
        <dbReference type="ChEBI" id="CHEBI:57288"/>
        <dbReference type="ChEBI" id="CHEBI:61930"/>
        <dbReference type="EC" id="2.3.1.48"/>
    </reaction>
</comment>
<dbReference type="PIRSF" id="PIRSF038084">
    <property type="entry name" value="HAT-B_cat"/>
    <property type="match status" value="1"/>
</dbReference>
<dbReference type="GO" id="GO:0004402">
    <property type="term" value="F:histone acetyltransferase activity"/>
    <property type="evidence" value="ECO:0007669"/>
    <property type="project" value="UniProtKB-UniRule"/>
</dbReference>
<dbReference type="GO" id="GO:0000781">
    <property type="term" value="C:chromosome, telomeric region"/>
    <property type="evidence" value="ECO:0007669"/>
    <property type="project" value="GOC"/>
</dbReference>
<keyword evidence="16" id="KW-1185">Reference proteome</keyword>
<dbReference type="InterPro" id="IPR017380">
    <property type="entry name" value="Hist_AcTrfase_B-typ_cat-su"/>
</dbReference>
<evidence type="ECO:0000256" key="9">
    <source>
        <dbReference type="PIRNR" id="PIRNR038084"/>
    </source>
</evidence>
<comment type="caution">
    <text evidence="15">The sequence shown here is derived from an EMBL/GenBank/DDBJ whole genome shotgun (WGS) entry which is preliminary data.</text>
</comment>
<evidence type="ECO:0000256" key="8">
    <source>
        <dbReference type="ARBA" id="ARBA00048017"/>
    </source>
</evidence>
<dbReference type="InterPro" id="IPR013523">
    <property type="entry name" value="Hist_AcTrfase_HAT1_C"/>
</dbReference>
<feature type="coiled-coil region" evidence="13">
    <location>
        <begin position="339"/>
        <end position="375"/>
    </location>
</feature>
<evidence type="ECO:0000313" key="16">
    <source>
        <dbReference type="Proteomes" id="UP000268093"/>
    </source>
</evidence>
<dbReference type="InterPro" id="IPR016181">
    <property type="entry name" value="Acyl_CoA_acyltransferase"/>
</dbReference>
<feature type="binding site" evidence="11">
    <location>
        <begin position="250"/>
        <end position="252"/>
    </location>
    <ligand>
        <name>acetyl-CoA</name>
        <dbReference type="ChEBI" id="CHEBI:57288"/>
    </ligand>
</feature>
<name>A0A433DCC3_9FUNG</name>
<evidence type="ECO:0000256" key="12">
    <source>
        <dbReference type="PIRSR" id="PIRSR038084-3"/>
    </source>
</evidence>
<dbReference type="EC" id="2.3.1.48" evidence="3 9"/>
<dbReference type="AlphaFoldDB" id="A0A433DCC3"/>
<feature type="active site" description="Proton donor/acceptor" evidence="10">
    <location>
        <position position="264"/>
    </location>
</feature>
<dbReference type="Gene3D" id="3.90.360.10">
    <property type="entry name" value="Histone acetyl transferase 1 (HAT1), N-terminal domain"/>
    <property type="match status" value="1"/>
</dbReference>
<dbReference type="Pfam" id="PF10394">
    <property type="entry name" value="Hat1_N"/>
    <property type="match status" value="1"/>
</dbReference>
<comment type="similarity">
    <text evidence="2 9">Belongs to the HAT1 family.</text>
</comment>
<gene>
    <name evidence="15" type="ORF">BC936DRAFT_144486</name>
</gene>
<evidence type="ECO:0000256" key="2">
    <source>
        <dbReference type="ARBA" id="ARBA00010543"/>
    </source>
</evidence>
<dbReference type="Proteomes" id="UP000268093">
    <property type="component" value="Unassembled WGS sequence"/>
</dbReference>
<evidence type="ECO:0000313" key="15">
    <source>
        <dbReference type="EMBL" id="RUP48492.1"/>
    </source>
</evidence>
<keyword evidence="6 9" id="KW-0539">Nucleus</keyword>
<dbReference type="GO" id="GO:0005737">
    <property type="term" value="C:cytoplasm"/>
    <property type="evidence" value="ECO:0007669"/>
    <property type="project" value="UniProtKB-SubCell"/>
</dbReference>
<feature type="domain" description="Histone acetyl transferase HAT1 N-terminal" evidence="14">
    <location>
        <begin position="18"/>
        <end position="195"/>
    </location>
</feature>
<keyword evidence="5 9" id="KW-0808">Transferase</keyword>
<evidence type="ECO:0000256" key="3">
    <source>
        <dbReference type="ARBA" id="ARBA00013184"/>
    </source>
</evidence>
<evidence type="ECO:0000256" key="10">
    <source>
        <dbReference type="PIRSR" id="PIRSR038084-1"/>
    </source>
</evidence>
<dbReference type="Gene3D" id="1.10.10.390">
    <property type="match status" value="1"/>
</dbReference>
<sequence>MAHPALTDSSLLNELSAWVANSTKSLKLKLVHPVEEDDPSADDTGMDEFHPEFTYPLFGEQEMIYGYKNLDIKLFYASGSLATYFDVSYSSKISESSTASSSKATAAAAAAVEDDVVAKMREFIPHDYITNHDVFMHTVRLDARSFVPLGEKIYEYRARNEGGETEFEIYQAFFESPKFRAYHKRLQTFILFFIEGTNYVDDEDMKWEIYTLYSKEMSDDGTPRYHIVGYATAYPFFCFPDSIRIRISQFLILPPYQSQGHGIEDPNDAFSDLRDKNDMRYLLERDAFQGLKAPVARTFVEEMRKKFKLTKRQAQRCIEIYLLKKLNKTNTKDYKDYRLQVKERLYKFNQESLKQLEHEERIEKLHETYQGIEEDYHRILNLL</sequence>
<protein>
    <recommendedName>
        <fullName evidence="4 9">Histone acetyltransferase type B catalytic subunit</fullName>
        <ecNumber evidence="3 9">2.3.1.48</ecNumber>
    </recommendedName>
</protein>
<comment type="function">
    <text evidence="9">Catalytic component of the histone acetylase B (HAT-B) complex. Has intrinsic substrate specificity that modifies lysine in recognition sequence GXGKXG. Involved in DNA double-strand break repair.</text>
</comment>
<evidence type="ECO:0000256" key="6">
    <source>
        <dbReference type="ARBA" id="ARBA00023242"/>
    </source>
</evidence>
<evidence type="ECO:0000256" key="5">
    <source>
        <dbReference type="ARBA" id="ARBA00022679"/>
    </source>
</evidence>